<dbReference type="EC" id="4.2.1.11" evidence="3 10"/>
<dbReference type="CDD" id="cd03313">
    <property type="entry name" value="enolase"/>
    <property type="match status" value="1"/>
</dbReference>
<feature type="binding site" evidence="10">
    <location>
        <position position="346"/>
    </location>
    <ligand>
        <name>(2R)-2-phosphoglycerate</name>
        <dbReference type="ChEBI" id="CHEBI:58289"/>
    </ligand>
</feature>
<dbReference type="SUPFAM" id="SSF51604">
    <property type="entry name" value="Enolase C-terminal domain-like"/>
    <property type="match status" value="1"/>
</dbReference>
<dbReference type="InterPro" id="IPR000941">
    <property type="entry name" value="Enolase"/>
</dbReference>
<keyword evidence="16" id="KW-0670">Pyruvate</keyword>
<dbReference type="InterPro" id="IPR020810">
    <property type="entry name" value="Enolase_C"/>
</dbReference>
<dbReference type="HAMAP" id="MF_00318">
    <property type="entry name" value="Enolase"/>
    <property type="match status" value="1"/>
</dbReference>
<dbReference type="InterPro" id="IPR029017">
    <property type="entry name" value="Enolase-like_N"/>
</dbReference>
<dbReference type="Gene3D" id="3.20.20.120">
    <property type="entry name" value="Enolase-like C-terminal domain"/>
    <property type="match status" value="1"/>
</dbReference>
<evidence type="ECO:0000256" key="9">
    <source>
        <dbReference type="ARBA" id="ARBA00045763"/>
    </source>
</evidence>
<organism evidence="16 17">
    <name type="scientific">Candidimonas nitroreducens</name>
    <dbReference type="NCBI Taxonomy" id="683354"/>
    <lineage>
        <taxon>Bacteria</taxon>
        <taxon>Pseudomonadati</taxon>
        <taxon>Pseudomonadota</taxon>
        <taxon>Betaproteobacteria</taxon>
        <taxon>Burkholderiales</taxon>
        <taxon>Alcaligenaceae</taxon>
        <taxon>Candidimonas</taxon>
    </lineage>
</organism>
<dbReference type="RefSeq" id="WP_088601458.1">
    <property type="nucleotide sequence ID" value="NZ_NJIH01000001.1"/>
</dbReference>
<feature type="binding site" evidence="12">
    <location>
        <position position="173"/>
    </location>
    <ligand>
        <name>substrate</name>
    </ligand>
</feature>
<dbReference type="GO" id="GO:0004634">
    <property type="term" value="F:phosphopyruvate hydratase activity"/>
    <property type="evidence" value="ECO:0007669"/>
    <property type="project" value="UniProtKB-UniRule"/>
</dbReference>
<evidence type="ECO:0000256" key="2">
    <source>
        <dbReference type="ARBA" id="ARBA00009604"/>
    </source>
</evidence>
<dbReference type="SFLD" id="SFLDG00178">
    <property type="entry name" value="enolase"/>
    <property type="match status" value="1"/>
</dbReference>
<protein>
    <recommendedName>
        <fullName evidence="4 10">Enolase</fullName>
        <ecNumber evidence="3 10">4.2.1.11</ecNumber>
    </recommendedName>
    <alternativeName>
        <fullName evidence="10">2-phospho-D-glycerate hydro-lyase</fullName>
    </alternativeName>
    <alternativeName>
        <fullName evidence="10">2-phosphoglycerate dehydratase</fullName>
    </alternativeName>
</protein>
<dbReference type="PANTHER" id="PTHR11902:SF1">
    <property type="entry name" value="ENOLASE"/>
    <property type="match status" value="1"/>
</dbReference>
<feature type="binding site" evidence="12">
    <location>
        <position position="164"/>
    </location>
    <ligand>
        <name>substrate</name>
    </ligand>
</feature>
<evidence type="ECO:0000256" key="5">
    <source>
        <dbReference type="ARBA" id="ARBA00022525"/>
    </source>
</evidence>
<evidence type="ECO:0000256" key="7">
    <source>
        <dbReference type="ARBA" id="ARBA00023152"/>
    </source>
</evidence>
<dbReference type="Proteomes" id="UP000214603">
    <property type="component" value="Unassembled WGS sequence"/>
</dbReference>
<dbReference type="SFLD" id="SFLDS00001">
    <property type="entry name" value="Enolase"/>
    <property type="match status" value="1"/>
</dbReference>
<keyword evidence="10" id="KW-0963">Cytoplasm</keyword>
<dbReference type="GO" id="GO:0006096">
    <property type="term" value="P:glycolytic process"/>
    <property type="evidence" value="ECO:0007669"/>
    <property type="project" value="UniProtKB-UniRule"/>
</dbReference>
<dbReference type="GO" id="GO:0000015">
    <property type="term" value="C:phosphopyruvate hydratase complex"/>
    <property type="evidence" value="ECO:0007669"/>
    <property type="project" value="InterPro"/>
</dbReference>
<feature type="binding site" evidence="10">
    <location>
        <position position="376"/>
    </location>
    <ligand>
        <name>(2R)-2-phosphoglycerate</name>
        <dbReference type="ChEBI" id="CHEBI:58289"/>
    </ligand>
</feature>
<accession>A0A225N386</accession>
<evidence type="ECO:0000256" key="12">
    <source>
        <dbReference type="PIRSR" id="PIRSR001400-2"/>
    </source>
</evidence>
<reference evidence="17" key="1">
    <citation type="submission" date="2017-06" db="EMBL/GenBank/DDBJ databases">
        <title>Herbaspirillum phytohormonus sp. nov., isolated from the root nodule of Robinia pseudoacacia in lead-zinc mine.</title>
        <authorList>
            <person name="Fan M."/>
            <person name="Lin Y."/>
        </authorList>
    </citation>
    <scope>NUCLEOTIDE SEQUENCE [LARGE SCALE GENOMIC DNA]</scope>
    <source>
        <strain evidence="17">SC-089</strain>
    </source>
</reference>
<feature type="domain" description="Enolase N-terminal" evidence="15">
    <location>
        <begin position="13"/>
        <end position="143"/>
    </location>
</feature>
<dbReference type="PRINTS" id="PR00148">
    <property type="entry name" value="ENOLASE"/>
</dbReference>
<evidence type="ECO:0000256" key="10">
    <source>
        <dbReference type="HAMAP-Rule" id="MF_00318"/>
    </source>
</evidence>
<dbReference type="InterPro" id="IPR036849">
    <property type="entry name" value="Enolase-like_C_sf"/>
</dbReference>
<evidence type="ECO:0000256" key="6">
    <source>
        <dbReference type="ARBA" id="ARBA00022842"/>
    </source>
</evidence>
<dbReference type="SFLD" id="SFLDF00002">
    <property type="entry name" value="enolase"/>
    <property type="match status" value="1"/>
</dbReference>
<feature type="active site" description="Proton donor" evidence="10 11">
    <location>
        <position position="214"/>
    </location>
</feature>
<dbReference type="NCBIfam" id="TIGR01060">
    <property type="entry name" value="eno"/>
    <property type="match status" value="1"/>
</dbReference>
<dbReference type="Pfam" id="PF00113">
    <property type="entry name" value="Enolase_C"/>
    <property type="match status" value="1"/>
</dbReference>
<dbReference type="UniPathway" id="UPA00109">
    <property type="reaction ID" value="UER00187"/>
</dbReference>
<evidence type="ECO:0000259" key="14">
    <source>
        <dbReference type="SMART" id="SM01192"/>
    </source>
</evidence>
<comment type="cofactor">
    <cofactor evidence="13">
        <name>Mg(2+)</name>
        <dbReference type="ChEBI" id="CHEBI:18420"/>
    </cofactor>
    <text evidence="13">Mg(2+) is required for catalysis and for stabilizing the dimer.</text>
</comment>
<dbReference type="GO" id="GO:0005576">
    <property type="term" value="C:extracellular region"/>
    <property type="evidence" value="ECO:0007669"/>
    <property type="project" value="UniProtKB-SubCell"/>
</dbReference>
<evidence type="ECO:0000256" key="4">
    <source>
        <dbReference type="ARBA" id="ARBA00017068"/>
    </source>
</evidence>
<feature type="binding site" evidence="10">
    <location>
        <position position="172"/>
    </location>
    <ligand>
        <name>(2R)-2-phosphoglycerate</name>
        <dbReference type="ChEBI" id="CHEBI:58289"/>
    </ligand>
</feature>
<dbReference type="PIRSF" id="PIRSF001400">
    <property type="entry name" value="Enolase"/>
    <property type="match status" value="1"/>
</dbReference>
<feature type="binding site" evidence="10">
    <location>
        <position position="397"/>
    </location>
    <ligand>
        <name>(2R)-2-phosphoglycerate</name>
        <dbReference type="ChEBI" id="CHEBI:58289"/>
    </ligand>
</feature>
<feature type="binding site" evidence="10 13">
    <location>
        <position position="321"/>
    </location>
    <ligand>
        <name>Mg(2+)</name>
        <dbReference type="ChEBI" id="CHEBI:18420"/>
    </ligand>
</feature>
<dbReference type="GO" id="GO:0009986">
    <property type="term" value="C:cell surface"/>
    <property type="evidence" value="ECO:0007669"/>
    <property type="project" value="UniProtKB-SubCell"/>
</dbReference>
<comment type="function">
    <text evidence="9 10">Catalyzes the reversible conversion of 2-phosphoglycerate (2-PG) into phosphoenolpyruvate (PEP). It is essential for the degradation of carbohydrates via glycolysis.</text>
</comment>
<dbReference type="SMART" id="SM01192">
    <property type="entry name" value="Enolase_C"/>
    <property type="match status" value="1"/>
</dbReference>
<feature type="binding site" evidence="12">
    <location>
        <position position="294"/>
    </location>
    <ligand>
        <name>substrate</name>
    </ligand>
</feature>
<dbReference type="PANTHER" id="PTHR11902">
    <property type="entry name" value="ENOLASE"/>
    <property type="match status" value="1"/>
</dbReference>
<feature type="binding site" evidence="10 13">
    <location>
        <position position="251"/>
    </location>
    <ligand>
        <name>Mg(2+)</name>
        <dbReference type="ChEBI" id="CHEBI:18420"/>
    </ligand>
</feature>
<evidence type="ECO:0000256" key="11">
    <source>
        <dbReference type="PIRSR" id="PIRSR001400-1"/>
    </source>
</evidence>
<feature type="binding site" evidence="10 13">
    <location>
        <position position="294"/>
    </location>
    <ligand>
        <name>Mg(2+)</name>
        <dbReference type="ChEBI" id="CHEBI:18420"/>
    </ligand>
</feature>
<comment type="pathway">
    <text evidence="1 10">Carbohydrate degradation; glycolysis; pyruvate from D-glyceraldehyde 3-phosphate: step 4/5.</text>
</comment>
<dbReference type="PROSITE" id="PS00164">
    <property type="entry name" value="ENOLASE"/>
    <property type="match status" value="1"/>
</dbReference>
<dbReference type="AlphaFoldDB" id="A0A225N386"/>
<keyword evidence="5 10" id="KW-0964">Secreted</keyword>
<evidence type="ECO:0000313" key="17">
    <source>
        <dbReference type="Proteomes" id="UP000214603"/>
    </source>
</evidence>
<keyword evidence="8 10" id="KW-0456">Lyase</keyword>
<dbReference type="GO" id="GO:0000287">
    <property type="term" value="F:magnesium ion binding"/>
    <property type="evidence" value="ECO:0007669"/>
    <property type="project" value="UniProtKB-UniRule"/>
</dbReference>
<feature type="binding site" evidence="12">
    <location>
        <begin position="373"/>
        <end position="376"/>
    </location>
    <ligand>
        <name>substrate</name>
    </ligand>
</feature>
<feature type="active site" description="Proton acceptor" evidence="10 11">
    <location>
        <position position="346"/>
    </location>
</feature>
<evidence type="ECO:0000313" key="16">
    <source>
        <dbReference type="EMBL" id="OWT66331.1"/>
    </source>
</evidence>
<evidence type="ECO:0000256" key="13">
    <source>
        <dbReference type="PIRSR" id="PIRSR001400-3"/>
    </source>
</evidence>
<gene>
    <name evidence="10" type="primary">eno</name>
    <name evidence="16" type="ORF">CEY11_00915</name>
</gene>
<comment type="similarity">
    <text evidence="2 10">Belongs to the enolase family.</text>
</comment>
<feature type="binding site" evidence="10">
    <location>
        <position position="375"/>
    </location>
    <ligand>
        <name>(2R)-2-phosphoglycerate</name>
        <dbReference type="ChEBI" id="CHEBI:58289"/>
    </ligand>
</feature>
<dbReference type="OrthoDB" id="9804716at2"/>
<feature type="domain" description="Enolase C-terminal TIM barrel" evidence="14">
    <location>
        <begin position="148"/>
        <end position="434"/>
    </location>
</feature>
<sequence>MAEHNLAKDGTRILFLVAQEILDSRGYPTVEVCAGLRDGTVASAAVPSGASTGRYEAVECRDGDPNRYEGRGVLDAVANVNDTIAPALAGMAADDQAGVDAALIELDGTEYKQRLGANAILGVSLACARAAAQSHNLGLYRYLGGGEARVLPVPMFNVLNGGAHAPGGSDIQEFKLIPVGASSFSQALRFGVETYHCLYRVLQDAGLPTTVGDEGGFAPTLKSNAESLELILRAIERAGYRPGEQIAIGLDPAASGMLKDGRYLLKRDGLSLSSDEMTDYWEDWVASYPIISLEDPLADDDWDGFRNLTARLKDRVQVIGDDLFVTNRKFLQRGIDSGACTSVLIKPNQIGTITETQQTIRLAQQARYTCLMSHRSGETCDTSIADLAVAMDCRQIKAGAPARGERVAKYNRLLRIERELGEKAMYAGRSAFPHLSGTYTGAP</sequence>
<keyword evidence="10 13" id="KW-0479">Metal-binding</keyword>
<evidence type="ECO:0000256" key="1">
    <source>
        <dbReference type="ARBA" id="ARBA00005031"/>
    </source>
</evidence>
<comment type="cofactor">
    <cofactor evidence="10">
        <name>Mg(2+)</name>
        <dbReference type="ChEBI" id="CHEBI:18420"/>
    </cofactor>
    <text evidence="10">Binds a second Mg(2+) ion via substrate during catalysis.</text>
</comment>
<evidence type="ECO:0000256" key="8">
    <source>
        <dbReference type="ARBA" id="ARBA00023239"/>
    </source>
</evidence>
<dbReference type="SMART" id="SM01193">
    <property type="entry name" value="Enolase_N"/>
    <property type="match status" value="1"/>
</dbReference>
<comment type="subcellular location">
    <subcellularLocation>
        <location evidence="10">Cytoplasm</location>
    </subcellularLocation>
    <subcellularLocation>
        <location evidence="10">Secreted</location>
    </subcellularLocation>
    <subcellularLocation>
        <location evidence="10">Cell surface</location>
    </subcellularLocation>
    <text evidence="10">Fractions of enolase are present in both the cytoplasm and on the cell surface.</text>
</comment>
<comment type="catalytic activity">
    <reaction evidence="10">
        <text>(2R)-2-phosphoglycerate = phosphoenolpyruvate + H2O</text>
        <dbReference type="Rhea" id="RHEA:10164"/>
        <dbReference type="ChEBI" id="CHEBI:15377"/>
        <dbReference type="ChEBI" id="CHEBI:58289"/>
        <dbReference type="ChEBI" id="CHEBI:58702"/>
        <dbReference type="EC" id="4.2.1.11"/>
    </reaction>
</comment>
<keyword evidence="17" id="KW-1185">Reference proteome</keyword>
<keyword evidence="7 10" id="KW-0324">Glycolysis</keyword>
<evidence type="ECO:0000259" key="15">
    <source>
        <dbReference type="SMART" id="SM01193"/>
    </source>
</evidence>
<dbReference type="EMBL" id="NJIH01000001">
    <property type="protein sequence ID" value="OWT66331.1"/>
    <property type="molecule type" value="Genomic_DNA"/>
</dbReference>
<name>A0A225N386_9BURK</name>
<proteinExistence type="inferred from homology"/>
<dbReference type="InterPro" id="IPR020811">
    <property type="entry name" value="Enolase_N"/>
</dbReference>
<keyword evidence="6 10" id="KW-0460">Magnesium</keyword>
<dbReference type="SUPFAM" id="SSF54826">
    <property type="entry name" value="Enolase N-terminal domain-like"/>
    <property type="match status" value="1"/>
</dbReference>
<dbReference type="InterPro" id="IPR020809">
    <property type="entry name" value="Enolase_CS"/>
</dbReference>
<feature type="binding site" evidence="12">
    <location>
        <position position="321"/>
    </location>
    <ligand>
        <name>substrate</name>
    </ligand>
</feature>
<feature type="binding site" evidence="12">
    <location>
        <position position="397"/>
    </location>
    <ligand>
        <name>substrate</name>
    </ligand>
</feature>
<dbReference type="Gene3D" id="3.30.390.10">
    <property type="entry name" value="Enolase-like, N-terminal domain"/>
    <property type="match status" value="1"/>
</dbReference>
<comment type="caution">
    <text evidence="16">The sequence shown here is derived from an EMBL/GenBank/DDBJ whole genome shotgun (WGS) entry which is preliminary data.</text>
</comment>
<dbReference type="Pfam" id="PF03952">
    <property type="entry name" value="Enolase_N"/>
    <property type="match status" value="1"/>
</dbReference>
<evidence type="ECO:0000256" key="3">
    <source>
        <dbReference type="ARBA" id="ARBA00012058"/>
    </source>
</evidence>